<sequence>MLKETTQDLLTSTWLLRLLFALLCVLCLTHNSSAQETGVKVRIAEITLFPEHLVEYKALLQEEAEASLRLEKGVIAIFPMFQQTDSTQLRILEIYKDEAAYQSHLKTAHFLKYKNGTLQMVKTLKLVEMDALDLDMAALIFKKWDAVASPEDQSVK</sequence>
<dbReference type="InterPro" id="IPR011008">
    <property type="entry name" value="Dimeric_a/b-barrel"/>
</dbReference>
<reference evidence="3" key="1">
    <citation type="journal article" date="2019" name="Int. J. Syst. Evol. Microbiol.">
        <title>The Global Catalogue of Microorganisms (GCM) 10K type strain sequencing project: providing services to taxonomists for standard genome sequencing and annotation.</title>
        <authorList>
            <consortium name="The Broad Institute Genomics Platform"/>
            <consortium name="The Broad Institute Genome Sequencing Center for Infectious Disease"/>
            <person name="Wu L."/>
            <person name="Ma J."/>
        </authorList>
    </citation>
    <scope>NUCLEOTIDE SEQUENCE [LARGE SCALE GENOMIC DNA]</scope>
    <source>
        <strain evidence="3">KCTC 22814</strain>
    </source>
</reference>
<dbReference type="PROSITE" id="PS51725">
    <property type="entry name" value="ABM"/>
    <property type="match status" value="1"/>
</dbReference>
<evidence type="ECO:0000259" key="1">
    <source>
        <dbReference type="PROSITE" id="PS51725"/>
    </source>
</evidence>
<accession>A0ABW6BMI8</accession>
<keyword evidence="2" id="KW-0503">Monooxygenase</keyword>
<dbReference type="Gene3D" id="3.30.70.100">
    <property type="match status" value="1"/>
</dbReference>
<comment type="caution">
    <text evidence="2">The sequence shown here is derived from an EMBL/GenBank/DDBJ whole genome shotgun (WGS) entry which is preliminary data.</text>
</comment>
<dbReference type="Proteomes" id="UP001597525">
    <property type="component" value="Unassembled WGS sequence"/>
</dbReference>
<feature type="domain" description="ABM" evidence="1">
    <location>
        <begin position="40"/>
        <end position="129"/>
    </location>
</feature>
<proteinExistence type="predicted"/>
<dbReference type="EMBL" id="JBHUPB010000012">
    <property type="protein sequence ID" value="MFD2969236.1"/>
    <property type="molecule type" value="Genomic_DNA"/>
</dbReference>
<keyword evidence="3" id="KW-1185">Reference proteome</keyword>
<name>A0ABW6BMI8_9SPHI</name>
<dbReference type="InterPro" id="IPR007138">
    <property type="entry name" value="ABM_dom"/>
</dbReference>
<dbReference type="GO" id="GO:0004497">
    <property type="term" value="F:monooxygenase activity"/>
    <property type="evidence" value="ECO:0007669"/>
    <property type="project" value="UniProtKB-KW"/>
</dbReference>
<protein>
    <submittedName>
        <fullName evidence="2">Antibiotic biosynthesis monooxygenase family protein</fullName>
    </submittedName>
</protein>
<dbReference type="Pfam" id="PF03992">
    <property type="entry name" value="ABM"/>
    <property type="match status" value="1"/>
</dbReference>
<evidence type="ECO:0000313" key="2">
    <source>
        <dbReference type="EMBL" id="MFD2969236.1"/>
    </source>
</evidence>
<evidence type="ECO:0000313" key="3">
    <source>
        <dbReference type="Proteomes" id="UP001597525"/>
    </source>
</evidence>
<organism evidence="2 3">
    <name type="scientific">Sphingobacterium bambusae</name>
    <dbReference type="NCBI Taxonomy" id="662858"/>
    <lineage>
        <taxon>Bacteria</taxon>
        <taxon>Pseudomonadati</taxon>
        <taxon>Bacteroidota</taxon>
        <taxon>Sphingobacteriia</taxon>
        <taxon>Sphingobacteriales</taxon>
        <taxon>Sphingobacteriaceae</taxon>
        <taxon>Sphingobacterium</taxon>
    </lineage>
</organism>
<keyword evidence="2" id="KW-0560">Oxidoreductase</keyword>
<gene>
    <name evidence="2" type="ORF">ACFS7Y_17710</name>
</gene>
<dbReference type="SUPFAM" id="SSF54909">
    <property type="entry name" value="Dimeric alpha+beta barrel"/>
    <property type="match status" value="1"/>
</dbReference>
<dbReference type="RefSeq" id="WP_320186449.1">
    <property type="nucleotide sequence ID" value="NZ_CP138332.1"/>
</dbReference>